<keyword evidence="1" id="KW-0472">Membrane</keyword>
<evidence type="ECO:0000313" key="3">
    <source>
        <dbReference type="Proteomes" id="UP000323337"/>
    </source>
</evidence>
<dbReference type="Proteomes" id="UP000323337">
    <property type="component" value="Unassembled WGS sequence"/>
</dbReference>
<feature type="transmembrane region" description="Helical" evidence="1">
    <location>
        <begin position="123"/>
        <end position="144"/>
    </location>
</feature>
<keyword evidence="1" id="KW-1133">Transmembrane helix</keyword>
<organism evidence="2 3">
    <name type="scientific">Flexistipes sinusarabici</name>
    <dbReference type="NCBI Taxonomy" id="2352"/>
    <lineage>
        <taxon>Bacteria</taxon>
        <taxon>Pseudomonadati</taxon>
        <taxon>Deferribacterota</taxon>
        <taxon>Deferribacteres</taxon>
        <taxon>Deferribacterales</taxon>
        <taxon>Flexistipitaceae</taxon>
        <taxon>Flexistipes</taxon>
    </lineage>
</organism>
<feature type="transmembrane region" description="Helical" evidence="1">
    <location>
        <begin position="47"/>
        <end position="68"/>
    </location>
</feature>
<gene>
    <name evidence="2" type="ORF">FXF49_10460</name>
</gene>
<proteinExistence type="predicted"/>
<accession>A0A5D0MJR6</accession>
<reference evidence="2 3" key="1">
    <citation type="submission" date="2019-08" db="EMBL/GenBank/DDBJ databases">
        <title>Genomic characterization of a novel candidate phylum (ARYD3) from a high temperature, high salinity tertiary oil reservoir in north central Oklahoma, USA.</title>
        <authorList>
            <person name="Youssef N.H."/>
            <person name="Yadav A."/>
            <person name="Elshahed M.S."/>
        </authorList>
    </citation>
    <scope>NUCLEOTIDE SEQUENCE [LARGE SCALE GENOMIC DNA]</scope>
    <source>
        <strain evidence="2">ARYD1</strain>
    </source>
</reference>
<comment type="caution">
    <text evidence="2">The sequence shown here is derived from an EMBL/GenBank/DDBJ whole genome shotgun (WGS) entry which is preliminary data.</text>
</comment>
<feature type="transmembrane region" description="Helical" evidence="1">
    <location>
        <begin position="170"/>
        <end position="189"/>
    </location>
</feature>
<protein>
    <submittedName>
        <fullName evidence="2">Uncharacterized protein</fullName>
    </submittedName>
</protein>
<keyword evidence="1" id="KW-0812">Transmembrane</keyword>
<feature type="transmembrane region" description="Helical" evidence="1">
    <location>
        <begin position="12"/>
        <end position="35"/>
    </location>
</feature>
<dbReference type="EMBL" id="VSIV01000302">
    <property type="protein sequence ID" value="TYB32642.1"/>
    <property type="molecule type" value="Genomic_DNA"/>
</dbReference>
<feature type="transmembrane region" description="Helical" evidence="1">
    <location>
        <begin position="80"/>
        <end position="103"/>
    </location>
</feature>
<dbReference type="AlphaFoldDB" id="A0A5D0MJR6"/>
<dbReference type="RefSeq" id="WP_303701842.1">
    <property type="nucleotide sequence ID" value="NZ_VSIV01000302.1"/>
</dbReference>
<evidence type="ECO:0000313" key="2">
    <source>
        <dbReference type="EMBL" id="TYB32642.1"/>
    </source>
</evidence>
<name>A0A5D0MJR6_FLESI</name>
<sequence>MTSIKGVKKILTPFCIGVASFIILLSLFFILLTLLNSFDAALERFAFRWYFYLPITAGFGLQVGLFSFMRKSMKENNAPASALVATGSVSSGTMALCCTHYIANLIPIMAVSGISIFFTKYEVPFLIMGIFSNVIGISFMLFYIQKYNVPVRNKLIGQIMSLNMLKVRKLVVLLSVIIVAGYFIYYSLIF</sequence>
<evidence type="ECO:0000256" key="1">
    <source>
        <dbReference type="SAM" id="Phobius"/>
    </source>
</evidence>